<keyword evidence="2" id="KW-1185">Reference proteome</keyword>
<dbReference type="Gene3D" id="3.40.50.300">
    <property type="entry name" value="P-loop containing nucleotide triphosphate hydrolases"/>
    <property type="match status" value="1"/>
</dbReference>
<evidence type="ECO:0000313" key="1">
    <source>
        <dbReference type="EMBL" id="KYQ88550.1"/>
    </source>
</evidence>
<name>A0A151Z3L4_TIELA</name>
<reference evidence="1 2" key="1">
    <citation type="submission" date="2015-12" db="EMBL/GenBank/DDBJ databases">
        <title>Dictyostelia acquired genes for synthesis and detection of signals that induce cell-type specialization by lateral gene transfer from prokaryotes.</title>
        <authorList>
            <person name="Gloeckner G."/>
            <person name="Schaap P."/>
        </authorList>
    </citation>
    <scope>NUCLEOTIDE SEQUENCE [LARGE SCALE GENOMIC DNA]</scope>
    <source>
        <strain evidence="1 2">TK</strain>
    </source>
</reference>
<dbReference type="Proteomes" id="UP000076078">
    <property type="component" value="Unassembled WGS sequence"/>
</dbReference>
<organism evidence="1 2">
    <name type="scientific">Tieghemostelium lacteum</name>
    <name type="common">Slime mold</name>
    <name type="synonym">Dictyostelium lacteum</name>
    <dbReference type="NCBI Taxonomy" id="361077"/>
    <lineage>
        <taxon>Eukaryota</taxon>
        <taxon>Amoebozoa</taxon>
        <taxon>Evosea</taxon>
        <taxon>Eumycetozoa</taxon>
        <taxon>Dictyostelia</taxon>
        <taxon>Dictyosteliales</taxon>
        <taxon>Raperosteliaceae</taxon>
        <taxon>Tieghemostelium</taxon>
    </lineage>
</organism>
<dbReference type="InterPro" id="IPR027417">
    <property type="entry name" value="P-loop_NTPase"/>
</dbReference>
<dbReference type="AlphaFoldDB" id="A0A151Z3L4"/>
<dbReference type="STRING" id="361077.A0A151Z3L4"/>
<dbReference type="Pfam" id="PF13207">
    <property type="entry name" value="AAA_17"/>
    <property type="match status" value="1"/>
</dbReference>
<dbReference type="InParanoid" id="A0A151Z3L4"/>
<dbReference type="SUPFAM" id="SSF52540">
    <property type="entry name" value="P-loop containing nucleoside triphosphate hydrolases"/>
    <property type="match status" value="1"/>
</dbReference>
<dbReference type="PANTHER" id="PTHR41930:SF1">
    <property type="entry name" value="DEPHOSPHO-COA KINASE"/>
    <property type="match status" value="1"/>
</dbReference>
<accession>A0A151Z3L4</accession>
<dbReference type="OMA" id="CRVSCSD"/>
<evidence type="ECO:0000313" key="2">
    <source>
        <dbReference type="Proteomes" id="UP000076078"/>
    </source>
</evidence>
<gene>
    <name evidence="1" type="ORF">DLAC_11277</name>
</gene>
<comment type="caution">
    <text evidence="1">The sequence shown here is derived from an EMBL/GenBank/DDBJ whole genome shotgun (WGS) entry which is preliminary data.</text>
</comment>
<dbReference type="PANTHER" id="PTHR41930">
    <property type="entry name" value="UPF0200 PROTEIN MJ1399"/>
    <property type="match status" value="1"/>
</dbReference>
<evidence type="ECO:0008006" key="3">
    <source>
        <dbReference type="Google" id="ProtNLM"/>
    </source>
</evidence>
<proteinExistence type="predicted"/>
<protein>
    <recommendedName>
        <fullName evidence="3">Dephospho-CoA kinase</fullName>
    </recommendedName>
</protein>
<dbReference type="EMBL" id="LODT01000051">
    <property type="protein sequence ID" value="KYQ88550.1"/>
    <property type="molecule type" value="Genomic_DNA"/>
</dbReference>
<dbReference type="OrthoDB" id="15234at2759"/>
<sequence length="193" mass="22308">MSKLQRIIGVCGLNASGKSTICNFYKDKGYKVLSLSDIIRKTLRENNIEETRDNLIDMGNNLRNKYGAGALAKMTIDTLNQTDNYVIDSIRHPEEVKCFRGNYNKQQNQFILVGIQCDAEIRFQRIQSRNRVGDKQSLEQFKEIEQKEMNNPDPNGQQVSKVLEMSDFNIKNNFNNFDDFNKEIQLLDSQISK</sequence>